<keyword evidence="2" id="KW-1185">Reference proteome</keyword>
<protein>
    <submittedName>
        <fullName evidence="1">Uncharacterized protein</fullName>
    </submittedName>
</protein>
<dbReference type="HOGENOM" id="CLU_2201248_0_0_1"/>
<dbReference type="Gramene" id="ONIVA09G12120.1">
    <property type="protein sequence ID" value="ONIVA09G12120.1"/>
    <property type="gene ID" value="ONIVA09G12120"/>
</dbReference>
<dbReference type="AlphaFoldDB" id="A0A0E0IKD2"/>
<organism evidence="1">
    <name type="scientific">Oryza nivara</name>
    <name type="common">Indian wild rice</name>
    <name type="synonym">Oryza sativa f. spontanea</name>
    <dbReference type="NCBI Taxonomy" id="4536"/>
    <lineage>
        <taxon>Eukaryota</taxon>
        <taxon>Viridiplantae</taxon>
        <taxon>Streptophyta</taxon>
        <taxon>Embryophyta</taxon>
        <taxon>Tracheophyta</taxon>
        <taxon>Spermatophyta</taxon>
        <taxon>Magnoliopsida</taxon>
        <taxon>Liliopsida</taxon>
        <taxon>Poales</taxon>
        <taxon>Poaceae</taxon>
        <taxon>BOP clade</taxon>
        <taxon>Oryzoideae</taxon>
        <taxon>Oryzeae</taxon>
        <taxon>Oryzinae</taxon>
        <taxon>Oryza</taxon>
    </lineage>
</organism>
<dbReference type="EnsemblPlants" id="ONIVA09G12120.1">
    <property type="protein sequence ID" value="ONIVA09G12120.1"/>
    <property type="gene ID" value="ONIVA09G12120"/>
</dbReference>
<proteinExistence type="predicted"/>
<evidence type="ECO:0000313" key="1">
    <source>
        <dbReference type="EnsemblPlants" id="ONIVA09G12120.1"/>
    </source>
</evidence>
<sequence>MLNGGDRTLPLLLAATSPFPLAWWGSGESGDSEVSVKVSNDQECMLLYLHEGVHMIKLELGWEDVVNDEDGEAGGVDSDNIGGGDVGVQTVTMLVAVMSARSSCGGCW</sequence>
<reference evidence="1" key="1">
    <citation type="submission" date="2015-04" db="UniProtKB">
        <authorList>
            <consortium name="EnsemblPlants"/>
        </authorList>
    </citation>
    <scope>IDENTIFICATION</scope>
    <source>
        <strain evidence="1">SL10</strain>
    </source>
</reference>
<accession>A0A0E0IKD2</accession>
<name>A0A0E0IKD2_ORYNI</name>
<reference evidence="1" key="2">
    <citation type="submission" date="2018-04" db="EMBL/GenBank/DDBJ databases">
        <title>OnivRS2 (Oryza nivara Reference Sequence Version 2).</title>
        <authorList>
            <person name="Zhang J."/>
            <person name="Kudrna D."/>
            <person name="Lee S."/>
            <person name="Talag J."/>
            <person name="Rajasekar S."/>
            <person name="Welchert J."/>
            <person name="Hsing Y.-I."/>
            <person name="Wing R.A."/>
        </authorList>
    </citation>
    <scope>NUCLEOTIDE SEQUENCE [LARGE SCALE GENOMIC DNA]</scope>
    <source>
        <strain evidence="1">SL10</strain>
    </source>
</reference>
<dbReference type="Proteomes" id="UP000006591">
    <property type="component" value="Chromosome 9"/>
</dbReference>
<evidence type="ECO:0000313" key="2">
    <source>
        <dbReference type="Proteomes" id="UP000006591"/>
    </source>
</evidence>